<protein>
    <submittedName>
        <fullName evidence="2">Uncharacterized protein</fullName>
    </submittedName>
</protein>
<dbReference type="EMBL" id="CP088156">
    <property type="protein sequence ID" value="UFZ06953.1"/>
    <property type="molecule type" value="Genomic_DNA"/>
</dbReference>
<accession>A0ABY3RJD5</accession>
<reference evidence="2" key="1">
    <citation type="journal article" date="2024" name="Antonie Van Leeuwenhoek">
        <title>Bradyrhizobium ontarionense sp. nov., a novel bacterial symbiont isolated from Aeschynomene indica (Indian jointvetch), harbours photosynthesis, nitrogen fixation and nitrous oxide (N2O) reductase genes.</title>
        <authorList>
            <person name="Bromfield E.S.P."/>
            <person name="Cloutier S."/>
        </authorList>
    </citation>
    <scope>NUCLEOTIDE SEQUENCE</scope>
    <source>
        <strain evidence="2">A19</strain>
    </source>
</reference>
<feature type="transmembrane region" description="Helical" evidence="1">
    <location>
        <begin position="88"/>
        <end position="106"/>
    </location>
</feature>
<evidence type="ECO:0000313" key="3">
    <source>
        <dbReference type="Proteomes" id="UP001431010"/>
    </source>
</evidence>
<feature type="transmembrane region" description="Helical" evidence="1">
    <location>
        <begin position="54"/>
        <end position="76"/>
    </location>
</feature>
<evidence type="ECO:0000313" key="2">
    <source>
        <dbReference type="EMBL" id="UFZ06953.1"/>
    </source>
</evidence>
<name>A0ABY3RJD5_9BRAD</name>
<gene>
    <name evidence="2" type="ORF">LQG66_11885</name>
</gene>
<dbReference type="Proteomes" id="UP001431010">
    <property type="component" value="Chromosome"/>
</dbReference>
<dbReference type="RefSeq" id="WP_231326406.1">
    <property type="nucleotide sequence ID" value="NZ_CP088156.1"/>
</dbReference>
<keyword evidence="3" id="KW-1185">Reference proteome</keyword>
<evidence type="ECO:0000256" key="1">
    <source>
        <dbReference type="SAM" id="Phobius"/>
    </source>
</evidence>
<keyword evidence="1" id="KW-1133">Transmembrane helix</keyword>
<organism evidence="2 3">
    <name type="scientific">Bradyrhizobium ontarionense</name>
    <dbReference type="NCBI Taxonomy" id="2898149"/>
    <lineage>
        <taxon>Bacteria</taxon>
        <taxon>Pseudomonadati</taxon>
        <taxon>Pseudomonadota</taxon>
        <taxon>Alphaproteobacteria</taxon>
        <taxon>Hyphomicrobiales</taxon>
        <taxon>Nitrobacteraceae</taxon>
        <taxon>Bradyrhizobium</taxon>
    </lineage>
</organism>
<sequence length="134" mass="15090">MKFVSLSNALMFALLIVGAAILSFGYARLGITFCTAGTVLTAVNFYRLRCRNKLIYGLFEMATAMAFFYFLALGLYEKPYEPMRVELIVGRALTFFAAIYFMVRALDNIGQGLRGDRATRWKLFFEGKSTRGSS</sequence>
<keyword evidence="1" id="KW-0812">Transmembrane</keyword>
<keyword evidence="1" id="KW-0472">Membrane</keyword>
<proteinExistence type="predicted"/>